<evidence type="ECO:0000256" key="1">
    <source>
        <dbReference type="SAM" id="MobiDB-lite"/>
    </source>
</evidence>
<sequence>MLSLYLHKDTNKKFIAKENQFFCAICQQVQKVIFPYESMKKPRLKESPAIHGGENGTHLKMKPNL</sequence>
<evidence type="ECO:0000313" key="3">
    <source>
        <dbReference type="Proteomes" id="UP000179243"/>
    </source>
</evidence>
<name>A0A1F7FB76_UNCRA</name>
<dbReference type="AlphaFoldDB" id="A0A1F7FB76"/>
<reference evidence="2 3" key="1">
    <citation type="journal article" date="2016" name="Nat. Commun.">
        <title>Thousands of microbial genomes shed light on interconnected biogeochemical processes in an aquifer system.</title>
        <authorList>
            <person name="Anantharaman K."/>
            <person name="Brown C.T."/>
            <person name="Hug L.A."/>
            <person name="Sharon I."/>
            <person name="Castelle C.J."/>
            <person name="Probst A.J."/>
            <person name="Thomas B.C."/>
            <person name="Singh A."/>
            <person name="Wilkins M.J."/>
            <person name="Karaoz U."/>
            <person name="Brodie E.L."/>
            <person name="Williams K.H."/>
            <person name="Hubbard S.S."/>
            <person name="Banfield J.F."/>
        </authorList>
    </citation>
    <scope>NUCLEOTIDE SEQUENCE [LARGE SCALE GENOMIC DNA]</scope>
</reference>
<dbReference type="Proteomes" id="UP000179243">
    <property type="component" value="Unassembled WGS sequence"/>
</dbReference>
<gene>
    <name evidence="2" type="ORF">A2519_01950</name>
</gene>
<dbReference type="EMBL" id="MFYX01000083">
    <property type="protein sequence ID" value="OGK03736.1"/>
    <property type="molecule type" value="Genomic_DNA"/>
</dbReference>
<accession>A0A1F7FB76</accession>
<organism evidence="2 3">
    <name type="scientific">Candidatus Raymondbacteria bacterium RIFOXYD12_FULL_49_13</name>
    <dbReference type="NCBI Taxonomy" id="1817890"/>
    <lineage>
        <taxon>Bacteria</taxon>
        <taxon>Raymondiibacteriota</taxon>
    </lineage>
</organism>
<evidence type="ECO:0000313" key="2">
    <source>
        <dbReference type="EMBL" id="OGK03736.1"/>
    </source>
</evidence>
<proteinExistence type="predicted"/>
<comment type="caution">
    <text evidence="2">The sequence shown here is derived from an EMBL/GenBank/DDBJ whole genome shotgun (WGS) entry which is preliminary data.</text>
</comment>
<protein>
    <submittedName>
        <fullName evidence="2">Uncharacterized protein</fullName>
    </submittedName>
</protein>
<feature type="region of interest" description="Disordered" evidence="1">
    <location>
        <begin position="45"/>
        <end position="65"/>
    </location>
</feature>